<sequence>MKQLSVKISLLDEIQIQGIPGPKLMPLHCAMWLDDGGFAICDEFNHRVILLDDKGSCFSAIGEKGSSPGQFWYPRGMALCANNGANELIVCDSWNHRIQRFDQQGVFLGEFGGVGSKLDQFDEPVCVAPAGDGEIWALDRCNHRVKRISLKTGKTAMSHGFLSRRSDEITAIDPLLLINDPSQLSPVAGFNYPMSFARNEHGSFFVADTSNSRICIINSEGVFENVINLCGLDTIPKPYPISITITPDGLLIVGMLDGRHIIIDPNNPWRRTAIEFGTGEQSGNPLPVLTRLHGDECNLLAIDGKKGVIRKYQFVIGEAHLPKALPMNDISSWTDCDGRDWLSCLRQQGQDAPSEALIESYINNSVQAANSSLKATYETEEKLCLLQAQLTENIIIRYANSPADFTHGEYDKGLILFMTFVLEWRSLTNRRLLMRHAFIVNYARAAFLIVHCLKVEENSRLGEILHKLVSLFREDHARQSEEYDGIANWFKKFSQEKAIPSLPATSQGMRALIYLHERLNLLDKLLVLSDPENHRASLKDYSLPTWVAVAAHELDDEQSFQDWAPEALHFWALHTIQDIFSGWGDYELAIMACNDFRQKFYKVRPEELQKYRYNMAMLLQTKHDFAESNKHFEKMLVAEGDPGVAYALALNYHLYDFANPRSDELINQFLPMVNDLENEKAQWEVLKQGRTLLEKEPINAASSIQTPYKYIQSIKLTHPSSGKPIIPYLFVPTSTSTVIASDIGSKELFSYQPDTGELTLIESRLMVTGVLNAPALGTLILHEPKWPSRRPSLLRVTDNGIEEITLPANLLSSTLYRAVQLADGHIFAHDYHSKQSWLVDKNFSNCTKLLEVEMSFSDMTLTDNAIIFSSLEKNGLYRMDIANYVTTRIPITKVLFPTAIATDNNGRLYIGVPGALEIFEQDGRRVSTIKSFENEGVTYNLGYIPNITYVESFLGGNLLISDESNRMIHAIQI</sequence>
<dbReference type="SUPFAM" id="SSF63825">
    <property type="entry name" value="YWTD domain"/>
    <property type="match status" value="1"/>
</dbReference>
<protein>
    <recommendedName>
        <fullName evidence="3">NHL repeat domain protein</fullName>
    </recommendedName>
</protein>
<dbReference type="GO" id="GO:0061630">
    <property type="term" value="F:ubiquitin protein ligase activity"/>
    <property type="evidence" value="ECO:0007669"/>
    <property type="project" value="TreeGrafter"/>
</dbReference>
<dbReference type="InterPro" id="IPR011042">
    <property type="entry name" value="6-blade_b-propeller_TolB-like"/>
</dbReference>
<reference evidence="2" key="1">
    <citation type="submission" date="2018-06" db="EMBL/GenBank/DDBJ databases">
        <authorList>
            <person name="Zhirakovskaya E."/>
        </authorList>
    </citation>
    <scope>NUCLEOTIDE SEQUENCE</scope>
</reference>
<dbReference type="PROSITE" id="PS51125">
    <property type="entry name" value="NHL"/>
    <property type="match status" value="1"/>
</dbReference>
<dbReference type="AlphaFoldDB" id="A0A3B1CAP5"/>
<dbReference type="SUPFAM" id="SSF101898">
    <property type="entry name" value="NHL repeat"/>
    <property type="match status" value="1"/>
</dbReference>
<dbReference type="Gene3D" id="2.120.10.30">
    <property type="entry name" value="TolB, C-terminal domain"/>
    <property type="match status" value="2"/>
</dbReference>
<keyword evidence="1" id="KW-0677">Repeat</keyword>
<dbReference type="PANTHER" id="PTHR24104">
    <property type="entry name" value="E3 UBIQUITIN-PROTEIN LIGASE NHLRC1-RELATED"/>
    <property type="match status" value="1"/>
</dbReference>
<dbReference type="PANTHER" id="PTHR24104:SF25">
    <property type="entry name" value="PROTEIN LIN-41"/>
    <property type="match status" value="1"/>
</dbReference>
<gene>
    <name evidence="2" type="ORF">MNBD_NITROSPINAE01-1439</name>
</gene>
<dbReference type="GO" id="GO:0000209">
    <property type="term" value="P:protein polyubiquitination"/>
    <property type="evidence" value="ECO:0007669"/>
    <property type="project" value="TreeGrafter"/>
</dbReference>
<dbReference type="InterPro" id="IPR050952">
    <property type="entry name" value="TRIM-NHL_E3_ligases"/>
</dbReference>
<dbReference type="GO" id="GO:0043161">
    <property type="term" value="P:proteasome-mediated ubiquitin-dependent protein catabolic process"/>
    <property type="evidence" value="ECO:0007669"/>
    <property type="project" value="TreeGrafter"/>
</dbReference>
<proteinExistence type="predicted"/>
<dbReference type="EMBL" id="UOGC01000020">
    <property type="protein sequence ID" value="VAX15735.1"/>
    <property type="molecule type" value="Genomic_DNA"/>
</dbReference>
<name>A0A3B1CAP5_9ZZZZ</name>
<dbReference type="Pfam" id="PF01436">
    <property type="entry name" value="NHL"/>
    <property type="match status" value="1"/>
</dbReference>
<evidence type="ECO:0000313" key="2">
    <source>
        <dbReference type="EMBL" id="VAX15735.1"/>
    </source>
</evidence>
<dbReference type="InterPro" id="IPR001258">
    <property type="entry name" value="NHL_repeat"/>
</dbReference>
<accession>A0A3B1CAP5</accession>
<evidence type="ECO:0000256" key="1">
    <source>
        <dbReference type="ARBA" id="ARBA00022737"/>
    </source>
</evidence>
<dbReference type="CDD" id="cd05819">
    <property type="entry name" value="NHL"/>
    <property type="match status" value="1"/>
</dbReference>
<organism evidence="2">
    <name type="scientific">hydrothermal vent metagenome</name>
    <dbReference type="NCBI Taxonomy" id="652676"/>
    <lineage>
        <taxon>unclassified sequences</taxon>
        <taxon>metagenomes</taxon>
        <taxon>ecological metagenomes</taxon>
    </lineage>
</organism>
<evidence type="ECO:0008006" key="3">
    <source>
        <dbReference type="Google" id="ProtNLM"/>
    </source>
</evidence>
<dbReference type="GO" id="GO:0008270">
    <property type="term" value="F:zinc ion binding"/>
    <property type="evidence" value="ECO:0007669"/>
    <property type="project" value="UniProtKB-KW"/>
</dbReference>